<protein>
    <recommendedName>
        <fullName evidence="12 13">DNA primase</fullName>
        <ecNumber evidence="12">2.7.7.101</ecNumber>
    </recommendedName>
</protein>
<keyword evidence="2 12" id="KW-0639">Primosome</keyword>
<keyword evidence="7" id="KW-0863">Zinc-finger</keyword>
<dbReference type="SUPFAM" id="SSF57783">
    <property type="entry name" value="Zinc beta-ribbon"/>
    <property type="match status" value="1"/>
</dbReference>
<dbReference type="SMART" id="SM00493">
    <property type="entry name" value="TOPRIM"/>
    <property type="match status" value="1"/>
</dbReference>
<keyword evidence="6 13" id="KW-0479">Metal-binding</keyword>
<dbReference type="InterPro" id="IPR013264">
    <property type="entry name" value="DNAG_N"/>
</dbReference>
<evidence type="ECO:0000259" key="14">
    <source>
        <dbReference type="PROSITE" id="PS50880"/>
    </source>
</evidence>
<evidence type="ECO:0000256" key="13">
    <source>
        <dbReference type="PIRNR" id="PIRNR002811"/>
    </source>
</evidence>
<comment type="function">
    <text evidence="12 13">RNA polymerase that catalyzes the synthesis of short RNA molecules used as primers for DNA polymerase during DNA replication.</text>
</comment>
<dbReference type="InterPro" id="IPR019475">
    <property type="entry name" value="DNA_primase_DnaB-bd"/>
</dbReference>
<dbReference type="Pfam" id="PF13155">
    <property type="entry name" value="Toprim_2"/>
    <property type="match status" value="1"/>
</dbReference>
<organism evidence="15 16">
    <name type="scientific">Chlorobium phaeobacteroides (strain DSM 266 / SMG 266 / 2430)</name>
    <dbReference type="NCBI Taxonomy" id="290317"/>
    <lineage>
        <taxon>Bacteria</taxon>
        <taxon>Pseudomonadati</taxon>
        <taxon>Chlorobiota</taxon>
        <taxon>Chlorobiia</taxon>
        <taxon>Chlorobiales</taxon>
        <taxon>Chlorobiaceae</taxon>
        <taxon>Chlorobium/Pelodictyon group</taxon>
        <taxon>Chlorobium</taxon>
    </lineage>
</organism>
<sequence>MDQEVMIPQNIIDDIRRSTDIVDLIADYVKLHPSGRNYKALSPFTQEKTPSFVVSPDKQIFKCFSTGKGGNVYTFVMEMEKISFPEAVELLAKRTGIDISRFTKQQKIQNEENESQTGTLRWAARTFHNTLESPKGVQGLSYLTEARGLSRAIIQQFGIGYAPDQWDNLINEAKQASIPLANLTELGLTTHHKERGSWYDTFRNRVIFPIFSIGGQVAGFGGRTLDSDPRTPKYLNSPENPLFEKSKLLYGLHAAKDEIRRSESALLVEGYMDVLALHQAGITTAVASCGTSLTRYQAKILQRYTNRVLFVYDADPAGKKSMMAGIDTLVTEGITPFVLELPSGDDPDSFVQRAGKEEFLRYSEKNKQSFIDFQIRFFTQSGNFAQTDVKAKAIRAITHTIALIPDRIRQELYLQELSEKLGISFSSLKELLVIESTMRREKNIPGENSMRARPTPVPEKKMSVLERTFLKALLESSFYGNAVLEFAASHENMLTLPNPLAQNIFTHLIRRYHSLSGSPNDHLDIISEISMFSEPEARNLASGLLLDQPVSKKWHEQTDLNAENARQCLASFLDAFKSLVLEPLIRQKEILTEQIRNENDAALETELLREKITLDRKIRKTSDDLRAMIRSIIDNR</sequence>
<name>A1BE31_CHLPD</name>
<keyword evidence="1 12" id="KW-0240">DNA-directed RNA polymerase</keyword>
<dbReference type="Proteomes" id="UP000008701">
    <property type="component" value="Chromosome"/>
</dbReference>
<accession>A1BE31</accession>
<dbReference type="Pfam" id="PF08275">
    <property type="entry name" value="DNAG_N"/>
    <property type="match status" value="1"/>
</dbReference>
<evidence type="ECO:0000256" key="7">
    <source>
        <dbReference type="ARBA" id="ARBA00022771"/>
    </source>
</evidence>
<gene>
    <name evidence="12" type="primary">dnaG</name>
    <name evidence="15" type="ordered locus">Cpha266_0602</name>
</gene>
<reference evidence="15 16" key="1">
    <citation type="submission" date="2006-12" db="EMBL/GenBank/DDBJ databases">
        <title>Complete sequence of Chlorobium phaeobacteroides DSM 266.</title>
        <authorList>
            <consortium name="US DOE Joint Genome Institute"/>
            <person name="Copeland A."/>
            <person name="Lucas S."/>
            <person name="Lapidus A."/>
            <person name="Barry K."/>
            <person name="Detter J.C."/>
            <person name="Glavina del Rio T."/>
            <person name="Hammon N."/>
            <person name="Israni S."/>
            <person name="Pitluck S."/>
            <person name="Goltsman E."/>
            <person name="Schmutz J."/>
            <person name="Larimer F."/>
            <person name="Land M."/>
            <person name="Hauser L."/>
            <person name="Mikhailova N."/>
            <person name="Li T."/>
            <person name="Overmann J."/>
            <person name="Bryant D.A."/>
            <person name="Richardson P."/>
        </authorList>
    </citation>
    <scope>NUCLEOTIDE SEQUENCE [LARGE SCALE GENOMIC DNA]</scope>
    <source>
        <strain evidence="15 16">DSM 266</strain>
    </source>
</reference>
<dbReference type="GO" id="GO:0003677">
    <property type="term" value="F:DNA binding"/>
    <property type="evidence" value="ECO:0007669"/>
    <property type="project" value="UniProtKB-KW"/>
</dbReference>
<dbReference type="PROSITE" id="PS50880">
    <property type="entry name" value="TOPRIM"/>
    <property type="match status" value="1"/>
</dbReference>
<dbReference type="PANTHER" id="PTHR30313:SF2">
    <property type="entry name" value="DNA PRIMASE"/>
    <property type="match status" value="1"/>
</dbReference>
<evidence type="ECO:0000313" key="15">
    <source>
        <dbReference type="EMBL" id="ABL64658.1"/>
    </source>
</evidence>
<dbReference type="InterPro" id="IPR037068">
    <property type="entry name" value="DNA_primase_core_N_sf"/>
</dbReference>
<dbReference type="STRING" id="290317.Cpha266_0602"/>
<keyword evidence="4 12" id="KW-0548">Nucleotidyltransferase</keyword>
<keyword evidence="10 12" id="KW-0238">DNA-binding</keyword>
<dbReference type="EC" id="2.7.7.101" evidence="12"/>
<dbReference type="KEGG" id="cph:Cpha266_0602"/>
<dbReference type="Gene3D" id="3.90.580.10">
    <property type="entry name" value="Zinc finger, CHC2-type domain"/>
    <property type="match status" value="1"/>
</dbReference>
<dbReference type="HAMAP" id="MF_00974">
    <property type="entry name" value="DNA_primase_DnaG"/>
    <property type="match status" value="1"/>
</dbReference>
<dbReference type="AlphaFoldDB" id="A1BE31"/>
<dbReference type="InterPro" id="IPR036977">
    <property type="entry name" value="DNA_primase_Znf_CHC2"/>
</dbReference>
<dbReference type="EMBL" id="CP000492">
    <property type="protein sequence ID" value="ABL64658.1"/>
    <property type="molecule type" value="Genomic_DNA"/>
</dbReference>
<dbReference type="InterPro" id="IPR050219">
    <property type="entry name" value="DnaG_primase"/>
</dbReference>
<comment type="catalytic activity">
    <reaction evidence="12">
        <text>ssDNA + n NTP = ssDNA/pppN(pN)n-1 hybrid + (n-1) diphosphate.</text>
        <dbReference type="EC" id="2.7.7.101"/>
    </reaction>
</comment>
<keyword evidence="9" id="KW-0460">Magnesium</keyword>
<dbReference type="HOGENOM" id="CLU_013501_3_1_10"/>
<dbReference type="FunFam" id="3.40.1360.10:FF:000002">
    <property type="entry name" value="DNA primase"/>
    <property type="match status" value="1"/>
</dbReference>
<dbReference type="Pfam" id="PF10410">
    <property type="entry name" value="DnaB_bind"/>
    <property type="match status" value="1"/>
</dbReference>
<dbReference type="SMART" id="SM00400">
    <property type="entry name" value="ZnF_CHCC"/>
    <property type="match status" value="1"/>
</dbReference>
<dbReference type="Gene3D" id="3.40.1360.10">
    <property type="match status" value="1"/>
</dbReference>
<dbReference type="Pfam" id="PF01807">
    <property type="entry name" value="Zn_ribbon_DnaG"/>
    <property type="match status" value="1"/>
</dbReference>
<keyword evidence="8 13" id="KW-0862">Zinc</keyword>
<proteinExistence type="inferred from homology"/>
<dbReference type="InterPro" id="IPR006295">
    <property type="entry name" value="DNA_primase_DnaG"/>
</dbReference>
<keyword evidence="16" id="KW-1185">Reference proteome</keyword>
<dbReference type="GO" id="GO:0006269">
    <property type="term" value="P:DNA replication, synthesis of primer"/>
    <property type="evidence" value="ECO:0007669"/>
    <property type="project" value="UniProtKB-UniRule"/>
</dbReference>
<evidence type="ECO:0000256" key="5">
    <source>
        <dbReference type="ARBA" id="ARBA00022705"/>
    </source>
</evidence>
<dbReference type="GO" id="GO:0003899">
    <property type="term" value="F:DNA-directed RNA polymerase activity"/>
    <property type="evidence" value="ECO:0007669"/>
    <property type="project" value="UniProtKB-UniRule"/>
</dbReference>
<dbReference type="InterPro" id="IPR030846">
    <property type="entry name" value="DnaG_bac"/>
</dbReference>
<dbReference type="InterPro" id="IPR034151">
    <property type="entry name" value="TOPRIM_DnaG_bac"/>
</dbReference>
<comment type="subunit">
    <text evidence="12">Monomer. Interacts with DnaB.</text>
</comment>
<dbReference type="GO" id="GO:0005737">
    <property type="term" value="C:cytoplasm"/>
    <property type="evidence" value="ECO:0007669"/>
    <property type="project" value="TreeGrafter"/>
</dbReference>
<dbReference type="InterPro" id="IPR006171">
    <property type="entry name" value="TOPRIM_dom"/>
</dbReference>
<evidence type="ECO:0000256" key="8">
    <source>
        <dbReference type="ARBA" id="ARBA00022833"/>
    </source>
</evidence>
<evidence type="ECO:0000256" key="12">
    <source>
        <dbReference type="HAMAP-Rule" id="MF_00974"/>
    </source>
</evidence>
<keyword evidence="5 12" id="KW-0235">DNA replication</keyword>
<keyword evidence="11 12" id="KW-0804">Transcription</keyword>
<evidence type="ECO:0000256" key="2">
    <source>
        <dbReference type="ARBA" id="ARBA00022515"/>
    </source>
</evidence>
<dbReference type="GO" id="GO:1990077">
    <property type="term" value="C:primosome complex"/>
    <property type="evidence" value="ECO:0007669"/>
    <property type="project" value="UniProtKB-KW"/>
</dbReference>
<dbReference type="NCBIfam" id="TIGR01391">
    <property type="entry name" value="dnaG"/>
    <property type="match status" value="1"/>
</dbReference>
<dbReference type="SUPFAM" id="SSF56731">
    <property type="entry name" value="DNA primase core"/>
    <property type="match status" value="1"/>
</dbReference>
<dbReference type="GO" id="GO:0000428">
    <property type="term" value="C:DNA-directed RNA polymerase complex"/>
    <property type="evidence" value="ECO:0007669"/>
    <property type="project" value="UniProtKB-KW"/>
</dbReference>
<dbReference type="CDD" id="cd03364">
    <property type="entry name" value="TOPRIM_DnaG_primases"/>
    <property type="match status" value="1"/>
</dbReference>
<dbReference type="PIRSF" id="PIRSF002811">
    <property type="entry name" value="DnaG"/>
    <property type="match status" value="1"/>
</dbReference>
<evidence type="ECO:0000256" key="10">
    <source>
        <dbReference type="ARBA" id="ARBA00023125"/>
    </source>
</evidence>
<evidence type="ECO:0000313" key="16">
    <source>
        <dbReference type="Proteomes" id="UP000008701"/>
    </source>
</evidence>
<comment type="cofactor">
    <cofactor evidence="13">
        <name>Zn(2+)</name>
        <dbReference type="ChEBI" id="CHEBI:29105"/>
    </cofactor>
    <text evidence="13">Binds 1 zinc ion per monomer.</text>
</comment>
<keyword evidence="3 12" id="KW-0808">Transferase</keyword>
<evidence type="ECO:0000256" key="1">
    <source>
        <dbReference type="ARBA" id="ARBA00022478"/>
    </source>
</evidence>
<evidence type="ECO:0000256" key="4">
    <source>
        <dbReference type="ARBA" id="ARBA00022695"/>
    </source>
</evidence>
<feature type="domain" description="Toprim" evidence="14">
    <location>
        <begin position="263"/>
        <end position="342"/>
    </location>
</feature>
<dbReference type="eggNOG" id="COG0358">
    <property type="taxonomic scope" value="Bacteria"/>
</dbReference>
<evidence type="ECO:0000256" key="6">
    <source>
        <dbReference type="ARBA" id="ARBA00022723"/>
    </source>
</evidence>
<dbReference type="Gene3D" id="3.90.980.10">
    <property type="entry name" value="DNA primase, catalytic core, N-terminal domain"/>
    <property type="match status" value="1"/>
</dbReference>
<comment type="caution">
    <text evidence="12">Lacks conserved residue(s) required for the propagation of feature annotation.</text>
</comment>
<evidence type="ECO:0000256" key="9">
    <source>
        <dbReference type="ARBA" id="ARBA00022842"/>
    </source>
</evidence>
<comment type="similarity">
    <text evidence="12 13">Belongs to the DnaG primase family.</text>
</comment>
<dbReference type="PANTHER" id="PTHR30313">
    <property type="entry name" value="DNA PRIMASE"/>
    <property type="match status" value="1"/>
</dbReference>
<dbReference type="GO" id="GO:0008270">
    <property type="term" value="F:zinc ion binding"/>
    <property type="evidence" value="ECO:0007669"/>
    <property type="project" value="UniProtKB-KW"/>
</dbReference>
<dbReference type="InterPro" id="IPR002694">
    <property type="entry name" value="Znf_CHC2"/>
</dbReference>
<evidence type="ECO:0000256" key="11">
    <source>
        <dbReference type="ARBA" id="ARBA00023163"/>
    </source>
</evidence>
<evidence type="ECO:0000256" key="3">
    <source>
        <dbReference type="ARBA" id="ARBA00022679"/>
    </source>
</evidence>
<dbReference type="FunFam" id="3.90.580.10:FF:000001">
    <property type="entry name" value="DNA primase"/>
    <property type="match status" value="1"/>
</dbReference>